<dbReference type="InterPro" id="IPR027417">
    <property type="entry name" value="P-loop_NTPase"/>
</dbReference>
<protein>
    <submittedName>
        <fullName evidence="7">ATP-binding cassette domain-containing protein</fullName>
    </submittedName>
</protein>
<organism evidence="7 8">
    <name type="scientific">Xylophilus rhododendri</name>
    <dbReference type="NCBI Taxonomy" id="2697032"/>
    <lineage>
        <taxon>Bacteria</taxon>
        <taxon>Pseudomonadati</taxon>
        <taxon>Pseudomonadota</taxon>
        <taxon>Betaproteobacteria</taxon>
        <taxon>Burkholderiales</taxon>
        <taxon>Xylophilus</taxon>
    </lineage>
</organism>
<dbReference type="Proteomes" id="UP000464787">
    <property type="component" value="Chromosome"/>
</dbReference>
<dbReference type="Gene3D" id="3.40.50.300">
    <property type="entry name" value="P-loop containing nucleotide triphosphate hydrolases"/>
    <property type="match status" value="1"/>
</dbReference>
<dbReference type="EMBL" id="CP047650">
    <property type="protein sequence ID" value="QHJ01435.1"/>
    <property type="molecule type" value="Genomic_DNA"/>
</dbReference>
<feature type="domain" description="ABC transporter" evidence="6">
    <location>
        <begin position="4"/>
        <end position="237"/>
    </location>
</feature>
<comment type="similarity">
    <text evidence="1">Belongs to the ABC transporter superfamily.</text>
</comment>
<evidence type="ECO:0000256" key="3">
    <source>
        <dbReference type="ARBA" id="ARBA00022475"/>
    </source>
</evidence>
<dbReference type="InterPro" id="IPR003439">
    <property type="entry name" value="ABC_transporter-like_ATP-bd"/>
</dbReference>
<evidence type="ECO:0000313" key="7">
    <source>
        <dbReference type="EMBL" id="QHJ01435.1"/>
    </source>
</evidence>
<keyword evidence="3" id="KW-0472">Membrane</keyword>
<keyword evidence="8" id="KW-1185">Reference proteome</keyword>
<dbReference type="GO" id="GO:0016887">
    <property type="term" value="F:ATP hydrolysis activity"/>
    <property type="evidence" value="ECO:0007669"/>
    <property type="project" value="InterPro"/>
</dbReference>
<keyword evidence="4" id="KW-0547">Nucleotide-binding</keyword>
<evidence type="ECO:0000259" key="6">
    <source>
        <dbReference type="PROSITE" id="PS50893"/>
    </source>
</evidence>
<keyword evidence="5 7" id="KW-0067">ATP-binding</keyword>
<dbReference type="PANTHER" id="PTHR42788">
    <property type="entry name" value="TAURINE IMPORT ATP-BINDING PROTEIN-RELATED"/>
    <property type="match status" value="1"/>
</dbReference>
<keyword evidence="2" id="KW-0813">Transport</keyword>
<accession>A0A857JBP8</accession>
<gene>
    <name evidence="7" type="ORF">GT347_06395</name>
</gene>
<sequence>MSGLSIQHVSKSFALDGRAVPALSDVSLALEAGQFGALIGPSGCGKSTLLRMVADVFSPTAGQILVDGAAPRQARLAHQIGFVFQEATLLPWRSVLDNVRLPLEMLGKKGGQATRSAEALVELVGLAGYEQARPSQLSGGMQQRCAIARALVASPKILLLDEPFGALDEVMRYRMNFELLRIRAETRTTALMVTHSIEEAVLMADRIFVFAAKPGRIVETVEVDLPRPRRLATMDDPRFNRTVDRVRRALFGQLPDALDHQAAPEALHG</sequence>
<evidence type="ECO:0000256" key="5">
    <source>
        <dbReference type="ARBA" id="ARBA00022840"/>
    </source>
</evidence>
<name>A0A857JBP8_9BURK</name>
<dbReference type="AlphaFoldDB" id="A0A857JBP8"/>
<dbReference type="PROSITE" id="PS50893">
    <property type="entry name" value="ABC_TRANSPORTER_2"/>
    <property type="match status" value="1"/>
</dbReference>
<dbReference type="SUPFAM" id="SSF52540">
    <property type="entry name" value="P-loop containing nucleoside triphosphate hydrolases"/>
    <property type="match status" value="1"/>
</dbReference>
<dbReference type="KEGG" id="xyk:GT347_06395"/>
<evidence type="ECO:0000256" key="4">
    <source>
        <dbReference type="ARBA" id="ARBA00022741"/>
    </source>
</evidence>
<dbReference type="CDD" id="cd03293">
    <property type="entry name" value="ABC_NrtD_SsuB_transporters"/>
    <property type="match status" value="1"/>
</dbReference>
<dbReference type="GO" id="GO:0005524">
    <property type="term" value="F:ATP binding"/>
    <property type="evidence" value="ECO:0007669"/>
    <property type="project" value="UniProtKB-KW"/>
</dbReference>
<evidence type="ECO:0000313" key="8">
    <source>
        <dbReference type="Proteomes" id="UP000464787"/>
    </source>
</evidence>
<keyword evidence="3" id="KW-1003">Cell membrane</keyword>
<dbReference type="SMART" id="SM00382">
    <property type="entry name" value="AAA"/>
    <property type="match status" value="1"/>
</dbReference>
<dbReference type="InterPro" id="IPR003593">
    <property type="entry name" value="AAA+_ATPase"/>
</dbReference>
<dbReference type="Pfam" id="PF00005">
    <property type="entry name" value="ABC_tran"/>
    <property type="match status" value="1"/>
</dbReference>
<dbReference type="InterPro" id="IPR050166">
    <property type="entry name" value="ABC_transporter_ATP-bind"/>
</dbReference>
<evidence type="ECO:0000256" key="1">
    <source>
        <dbReference type="ARBA" id="ARBA00005417"/>
    </source>
</evidence>
<dbReference type="PANTHER" id="PTHR42788:SF13">
    <property type="entry name" value="ALIPHATIC SULFONATES IMPORT ATP-BINDING PROTEIN SSUB"/>
    <property type="match status" value="1"/>
</dbReference>
<proteinExistence type="inferred from homology"/>
<evidence type="ECO:0000256" key="2">
    <source>
        <dbReference type="ARBA" id="ARBA00022448"/>
    </source>
</evidence>
<reference evidence="7 8" key="1">
    <citation type="submission" date="2020-01" db="EMBL/GenBank/DDBJ databases">
        <title>Genome sequencing of strain KACC 21265.</title>
        <authorList>
            <person name="Heo J."/>
            <person name="Kim S.-J."/>
            <person name="Kim J.-S."/>
            <person name="Hong S.-B."/>
            <person name="Kwon S.-W."/>
        </authorList>
    </citation>
    <scope>NUCLEOTIDE SEQUENCE [LARGE SCALE GENOMIC DNA]</scope>
    <source>
        <strain evidence="7 8">KACC 21265</strain>
    </source>
</reference>